<gene>
    <name evidence="1" type="ORF">ENW73_04525</name>
</gene>
<sequence>MIGSCGKPNKLKLGKRNHRQAGSKILCPKKYQANILQKFNVKNWLNYRPNDFTQLLNGNAQFEVFEPKSGNYIAGTSVAGALNKANRKYPGCTFFVIPSRNQIQKEKTLLGLKDNDSLQIGEFGHYETGTNWTGLFLGATQFFVKIRSIVLFLLVHFSFSFVKFQNPQFPNLSPKGIEQLVSVKAFEKAVDFLGSLAIQKAEAAPTEGYVHERVAGQPDSVKAYTPGVPNDTVRSIIGSNGRYTFSSYELGSSFNVSAKDWSFTITNIRNIGTQIYVPDVYPNGVALDVWDLTGASEPFGVTFHLNRTGQNVWRFLQPSSEKGLIFWFYNINIGSLNPLHGDSGTAYYWARGPPGQDDLCMATRQIVFDTTRFGKNILLATDSLYGSFFLLGVGDTPYLFSIQDVQPKTKGAGAVSQRIITSNDSIPPWSFSRNYTVTTTLKPGQPDSIVLQGNGYLDMGYDRDTVTLSPIILQEGVYPRRTVVTPSNSPGAIYWDTLTVTPTPTGWQQLLDAPIGGGKKFKAGTDMCSDGNRLWVIKGGTLENWIYAPGSALWIPATSLPAGAKGKAKRGSSIIYANGKIYYKEAGGPGFWAKDTVANAPWIALANYTINGKSVKGGTSLAWNSGDTVFMTVGSKNQERRAVIAKYSISGNNWTDELLPEGLVPKNKFKDGASIVYTPDGFFASVGQTPDLLKRDWSGNWTKVTDIPTTKKFSGDIAYNPSDNRIYANEGKNVANFNRYLIGGSWQNLTAWPLGREGKNPKYCALTCSDGIIYGVKGNNTLGFWEYIPPIMKSEALGKETENTLEQKVPIQNEKTIPTIMRADKLKRYINNFNIYDISGKKIDSNKLSSGVFFLIPKYTGKPYKVIIPKL</sequence>
<comment type="caution">
    <text evidence="1">The sequence shown here is derived from an EMBL/GenBank/DDBJ whole genome shotgun (WGS) entry which is preliminary data.</text>
</comment>
<reference evidence="1" key="1">
    <citation type="journal article" date="2020" name="mSystems">
        <title>Genome- and Community-Level Interaction Insights into Carbon Utilization and Element Cycling Functions of Hydrothermarchaeota in Hydrothermal Sediment.</title>
        <authorList>
            <person name="Zhou Z."/>
            <person name="Liu Y."/>
            <person name="Xu W."/>
            <person name="Pan J."/>
            <person name="Luo Z.H."/>
            <person name="Li M."/>
        </authorList>
    </citation>
    <scope>NUCLEOTIDE SEQUENCE [LARGE SCALE GENOMIC DNA]</scope>
    <source>
        <strain evidence="1">SpSt-876</strain>
    </source>
</reference>
<name>A0A7C6EAT2_UNCW3</name>
<evidence type="ECO:0000313" key="1">
    <source>
        <dbReference type="EMBL" id="HHS52115.1"/>
    </source>
</evidence>
<protein>
    <submittedName>
        <fullName evidence="1">Uncharacterized protein</fullName>
    </submittedName>
</protein>
<proteinExistence type="predicted"/>
<organism evidence="1">
    <name type="scientific">candidate division WOR-3 bacterium</name>
    <dbReference type="NCBI Taxonomy" id="2052148"/>
    <lineage>
        <taxon>Bacteria</taxon>
        <taxon>Bacteria division WOR-3</taxon>
    </lineage>
</organism>
<dbReference type="AlphaFoldDB" id="A0A7C6EAT2"/>
<accession>A0A7C6EAT2</accession>
<dbReference type="SUPFAM" id="SSF101898">
    <property type="entry name" value="NHL repeat"/>
    <property type="match status" value="1"/>
</dbReference>
<dbReference type="EMBL" id="DTLI01000118">
    <property type="protein sequence ID" value="HHS52115.1"/>
    <property type="molecule type" value="Genomic_DNA"/>
</dbReference>